<keyword evidence="24" id="KW-1185">Reference proteome</keyword>
<dbReference type="Gene3D" id="2.40.10.10">
    <property type="entry name" value="Trypsin-like serine proteases"/>
    <property type="match status" value="1"/>
</dbReference>
<keyword evidence="9 20" id="KW-0720">Serine protease</keyword>
<evidence type="ECO:0000256" key="6">
    <source>
        <dbReference type="ARBA" id="ARBA00022696"/>
    </source>
</evidence>
<evidence type="ECO:0000256" key="2">
    <source>
        <dbReference type="ARBA" id="ARBA00004555"/>
    </source>
</evidence>
<keyword evidence="4" id="KW-0964">Secreted</keyword>
<dbReference type="GO" id="GO:0005783">
    <property type="term" value="C:endoplasmic reticulum"/>
    <property type="evidence" value="ECO:0007669"/>
    <property type="project" value="UniProtKB-SubCell"/>
</dbReference>
<dbReference type="PROSITE" id="PS50240">
    <property type="entry name" value="TRYPSIN_DOM"/>
    <property type="match status" value="1"/>
</dbReference>
<evidence type="ECO:0000256" key="3">
    <source>
        <dbReference type="ARBA" id="ARBA00004613"/>
    </source>
</evidence>
<evidence type="ECO:0000256" key="11">
    <source>
        <dbReference type="ARBA" id="ARBA00023157"/>
    </source>
</evidence>
<sequence length="348" mass="38907">MRFSRCVGLLVALSLASGTRQATTFGEKVKNFFGIFGNKPPSALEAPGPCYCSCGLRNEESRIVGGQTTRMNEFPWMARLSYLNKFYCGGTLINDRYVLTAAHCVKGAANVSEISNIVNNNRCKLSTCNIPNIARSIEITSNDLILQRSTISFPSPVFRFMWFMIKVTFGEHDRCTETGPETRYVVRVQTGDFSFLNFDNDIALLRLNERVPFGDTIRPIYKDYTGTKAIASGWGTLHEEGKPSCLLQEVEVPVMSLQDCRNTSYSPRMISDNMMCAGYLDGQKDSCQGDSGGPLIAEREDKKYELIGVVSWGNGCARAGYPGVYTRVTRYIDWIVYHSREGCFCEQN</sequence>
<evidence type="ECO:0000256" key="7">
    <source>
        <dbReference type="ARBA" id="ARBA00022801"/>
    </source>
</evidence>
<comment type="function">
    <text evidence="14">Protein C is a vitamin K-dependent serine protease that regulates blood coagulation by inactivating factors Va and VIIIa in the presence of calcium ions and phospholipids. Exerts a protective effect on the endothelial cell barrier function.</text>
</comment>
<evidence type="ECO:0000256" key="10">
    <source>
        <dbReference type="ARBA" id="ARBA00023034"/>
    </source>
</evidence>
<comment type="subcellular location">
    <subcellularLocation>
        <location evidence="1">Endoplasmic reticulum</location>
    </subcellularLocation>
    <subcellularLocation>
        <location evidence="2">Golgi apparatus</location>
    </subcellularLocation>
    <subcellularLocation>
        <location evidence="3">Secreted</location>
    </subcellularLocation>
</comment>
<organism evidence="23 24">
    <name type="scientific">Melipona quadrifasciata</name>
    <dbReference type="NCBI Taxonomy" id="166423"/>
    <lineage>
        <taxon>Eukaryota</taxon>
        <taxon>Metazoa</taxon>
        <taxon>Ecdysozoa</taxon>
        <taxon>Arthropoda</taxon>
        <taxon>Hexapoda</taxon>
        <taxon>Insecta</taxon>
        <taxon>Pterygota</taxon>
        <taxon>Neoptera</taxon>
        <taxon>Endopterygota</taxon>
        <taxon>Hymenoptera</taxon>
        <taxon>Apocrita</taxon>
        <taxon>Aculeata</taxon>
        <taxon>Apoidea</taxon>
        <taxon>Anthophila</taxon>
        <taxon>Apidae</taxon>
        <taxon>Melipona</taxon>
    </lineage>
</organism>
<dbReference type="FunFam" id="2.40.10.10:FF:000011">
    <property type="entry name" value="Coagulation factor X"/>
    <property type="match status" value="1"/>
</dbReference>
<keyword evidence="10" id="KW-0333">Golgi apparatus</keyword>
<evidence type="ECO:0000256" key="16">
    <source>
        <dbReference type="ARBA" id="ARBA00040219"/>
    </source>
</evidence>
<keyword evidence="12" id="KW-0325">Glycoprotein</keyword>
<dbReference type="SMART" id="SM00020">
    <property type="entry name" value="Tryp_SPc"/>
    <property type="match status" value="1"/>
</dbReference>
<comment type="catalytic activity">
    <reaction evidence="13">
        <text>Degradation of blood coagulation factors Va and VIIIa.</text>
        <dbReference type="EC" id="3.4.21.69"/>
    </reaction>
</comment>
<keyword evidence="5 20" id="KW-0645">Protease</keyword>
<dbReference type="EC" id="3.4.21.69" evidence="15"/>
<evidence type="ECO:0000256" key="18">
    <source>
        <dbReference type="ARBA" id="ARBA00042403"/>
    </source>
</evidence>
<dbReference type="CDD" id="cd00190">
    <property type="entry name" value="Tryp_SPc"/>
    <property type="match status" value="1"/>
</dbReference>
<evidence type="ECO:0000256" key="17">
    <source>
        <dbReference type="ARBA" id="ARBA00041306"/>
    </source>
</evidence>
<evidence type="ECO:0000256" key="19">
    <source>
        <dbReference type="ARBA" id="ARBA00042906"/>
    </source>
</evidence>
<evidence type="ECO:0000259" key="22">
    <source>
        <dbReference type="PROSITE" id="PS50240"/>
    </source>
</evidence>
<reference evidence="23 24" key="1">
    <citation type="submission" date="2015-07" db="EMBL/GenBank/DDBJ databases">
        <title>The genome of Melipona quadrifasciata.</title>
        <authorList>
            <person name="Pan H."/>
            <person name="Kapheim K."/>
        </authorList>
    </citation>
    <scope>NUCLEOTIDE SEQUENCE [LARGE SCALE GENOMIC DNA]</scope>
    <source>
        <strain evidence="23">0111107301</strain>
        <tissue evidence="23">Whole body</tissue>
    </source>
</reference>
<name>A0A0M8ZSW8_9HYME</name>
<evidence type="ECO:0000256" key="15">
    <source>
        <dbReference type="ARBA" id="ARBA00038995"/>
    </source>
</evidence>
<evidence type="ECO:0000256" key="21">
    <source>
        <dbReference type="SAM" id="SignalP"/>
    </source>
</evidence>
<feature type="domain" description="Peptidase S1" evidence="22">
    <location>
        <begin position="63"/>
        <end position="340"/>
    </location>
</feature>
<dbReference type="AlphaFoldDB" id="A0A0M8ZSW8"/>
<protein>
    <recommendedName>
        <fullName evidence="16">Vitamin K-dependent protein C</fullName>
        <ecNumber evidence="15">3.4.21.69</ecNumber>
    </recommendedName>
    <alternativeName>
        <fullName evidence="19">Anticoagulant protein C</fullName>
    </alternativeName>
    <alternativeName>
        <fullName evidence="17">Autoprothrombin IIA</fullName>
    </alternativeName>
    <alternativeName>
        <fullName evidence="18">Blood coagulation factor XIV</fullName>
    </alternativeName>
</protein>
<dbReference type="InterPro" id="IPR001314">
    <property type="entry name" value="Peptidase_S1A"/>
</dbReference>
<accession>A0A0M8ZSW8</accession>
<dbReference type="OrthoDB" id="546450at2759"/>
<evidence type="ECO:0000256" key="12">
    <source>
        <dbReference type="ARBA" id="ARBA00023180"/>
    </source>
</evidence>
<dbReference type="SUPFAM" id="SSF50494">
    <property type="entry name" value="Trypsin-like serine proteases"/>
    <property type="match status" value="1"/>
</dbReference>
<dbReference type="GO" id="GO:0007599">
    <property type="term" value="P:hemostasis"/>
    <property type="evidence" value="ECO:0007669"/>
    <property type="project" value="UniProtKB-KW"/>
</dbReference>
<dbReference type="PROSITE" id="PS00135">
    <property type="entry name" value="TRYPSIN_SER"/>
    <property type="match status" value="1"/>
</dbReference>
<dbReference type="Pfam" id="PF00089">
    <property type="entry name" value="Trypsin"/>
    <property type="match status" value="2"/>
</dbReference>
<keyword evidence="6" id="KW-0356">Hemostasis</keyword>
<dbReference type="InterPro" id="IPR018114">
    <property type="entry name" value="TRYPSIN_HIS"/>
</dbReference>
<evidence type="ECO:0000256" key="13">
    <source>
        <dbReference type="ARBA" id="ARBA00036045"/>
    </source>
</evidence>
<evidence type="ECO:0000256" key="4">
    <source>
        <dbReference type="ARBA" id="ARBA00022525"/>
    </source>
</evidence>
<dbReference type="STRING" id="166423.A0A0M8ZSW8"/>
<evidence type="ECO:0000256" key="9">
    <source>
        <dbReference type="ARBA" id="ARBA00022825"/>
    </source>
</evidence>
<dbReference type="EMBL" id="KQ435859">
    <property type="protein sequence ID" value="KOX70460.1"/>
    <property type="molecule type" value="Genomic_DNA"/>
</dbReference>
<evidence type="ECO:0000256" key="5">
    <source>
        <dbReference type="ARBA" id="ARBA00022670"/>
    </source>
</evidence>
<dbReference type="PANTHER" id="PTHR24252">
    <property type="entry name" value="ACROSIN-RELATED"/>
    <property type="match status" value="1"/>
</dbReference>
<dbReference type="GO" id="GO:0004252">
    <property type="term" value="F:serine-type endopeptidase activity"/>
    <property type="evidence" value="ECO:0007669"/>
    <property type="project" value="UniProtKB-EC"/>
</dbReference>
<dbReference type="GO" id="GO:0006508">
    <property type="term" value="P:proteolysis"/>
    <property type="evidence" value="ECO:0007669"/>
    <property type="project" value="UniProtKB-KW"/>
</dbReference>
<dbReference type="PANTHER" id="PTHR24252:SF7">
    <property type="entry name" value="HYALIN"/>
    <property type="match status" value="1"/>
</dbReference>
<feature type="signal peptide" evidence="21">
    <location>
        <begin position="1"/>
        <end position="21"/>
    </location>
</feature>
<evidence type="ECO:0000256" key="14">
    <source>
        <dbReference type="ARBA" id="ARBA00037553"/>
    </source>
</evidence>
<evidence type="ECO:0000256" key="8">
    <source>
        <dbReference type="ARBA" id="ARBA00022824"/>
    </source>
</evidence>
<dbReference type="PRINTS" id="PR00722">
    <property type="entry name" value="CHYMOTRYPSIN"/>
</dbReference>
<gene>
    <name evidence="23" type="ORF">WN51_02516</name>
</gene>
<proteinExistence type="predicted"/>
<dbReference type="InterPro" id="IPR009003">
    <property type="entry name" value="Peptidase_S1_PA"/>
</dbReference>
<dbReference type="PROSITE" id="PS00134">
    <property type="entry name" value="TRYPSIN_HIS"/>
    <property type="match status" value="1"/>
</dbReference>
<keyword evidence="21" id="KW-0732">Signal</keyword>
<dbReference type="GO" id="GO:0005576">
    <property type="term" value="C:extracellular region"/>
    <property type="evidence" value="ECO:0007669"/>
    <property type="project" value="UniProtKB-SubCell"/>
</dbReference>
<dbReference type="GO" id="GO:0005794">
    <property type="term" value="C:Golgi apparatus"/>
    <property type="evidence" value="ECO:0007669"/>
    <property type="project" value="UniProtKB-SubCell"/>
</dbReference>
<keyword evidence="11" id="KW-1015">Disulfide bond</keyword>
<dbReference type="Proteomes" id="UP000053105">
    <property type="component" value="Unassembled WGS sequence"/>
</dbReference>
<dbReference type="InterPro" id="IPR033116">
    <property type="entry name" value="TRYPSIN_SER"/>
</dbReference>
<evidence type="ECO:0000256" key="1">
    <source>
        <dbReference type="ARBA" id="ARBA00004240"/>
    </source>
</evidence>
<evidence type="ECO:0000313" key="23">
    <source>
        <dbReference type="EMBL" id="KOX70460.1"/>
    </source>
</evidence>
<keyword evidence="7 20" id="KW-0378">Hydrolase</keyword>
<dbReference type="InterPro" id="IPR001254">
    <property type="entry name" value="Trypsin_dom"/>
</dbReference>
<feature type="chain" id="PRO_5005830842" description="Vitamin K-dependent protein C" evidence="21">
    <location>
        <begin position="22"/>
        <end position="348"/>
    </location>
</feature>
<evidence type="ECO:0000256" key="20">
    <source>
        <dbReference type="RuleBase" id="RU363034"/>
    </source>
</evidence>
<dbReference type="InterPro" id="IPR043504">
    <property type="entry name" value="Peptidase_S1_PA_chymotrypsin"/>
</dbReference>
<keyword evidence="8" id="KW-0256">Endoplasmic reticulum</keyword>
<evidence type="ECO:0000313" key="24">
    <source>
        <dbReference type="Proteomes" id="UP000053105"/>
    </source>
</evidence>